<dbReference type="AlphaFoldDB" id="A0A8X6R2P4"/>
<evidence type="ECO:0000313" key="2">
    <source>
        <dbReference type="Proteomes" id="UP000887013"/>
    </source>
</evidence>
<keyword evidence="2" id="KW-1185">Reference proteome</keyword>
<accession>A0A8X6R2P4</accession>
<dbReference type="Proteomes" id="UP000887013">
    <property type="component" value="Unassembled WGS sequence"/>
</dbReference>
<proteinExistence type="predicted"/>
<evidence type="ECO:0000313" key="1">
    <source>
        <dbReference type="EMBL" id="GFU56982.1"/>
    </source>
</evidence>
<reference evidence="1" key="1">
    <citation type="submission" date="2020-08" db="EMBL/GenBank/DDBJ databases">
        <title>Multicomponent nature underlies the extraordinary mechanical properties of spider dragline silk.</title>
        <authorList>
            <person name="Kono N."/>
            <person name="Nakamura H."/>
            <person name="Mori M."/>
            <person name="Yoshida Y."/>
            <person name="Ohtoshi R."/>
            <person name="Malay A.D."/>
            <person name="Moran D.A.P."/>
            <person name="Tomita M."/>
            <person name="Numata K."/>
            <person name="Arakawa K."/>
        </authorList>
    </citation>
    <scope>NUCLEOTIDE SEQUENCE</scope>
</reference>
<protein>
    <submittedName>
        <fullName evidence="1">Uncharacterized protein</fullName>
    </submittedName>
</protein>
<organism evidence="1 2">
    <name type="scientific">Nephila pilipes</name>
    <name type="common">Giant wood spider</name>
    <name type="synonym">Nephila maculata</name>
    <dbReference type="NCBI Taxonomy" id="299642"/>
    <lineage>
        <taxon>Eukaryota</taxon>
        <taxon>Metazoa</taxon>
        <taxon>Ecdysozoa</taxon>
        <taxon>Arthropoda</taxon>
        <taxon>Chelicerata</taxon>
        <taxon>Arachnida</taxon>
        <taxon>Araneae</taxon>
        <taxon>Araneomorphae</taxon>
        <taxon>Entelegynae</taxon>
        <taxon>Araneoidea</taxon>
        <taxon>Nephilidae</taxon>
        <taxon>Nephila</taxon>
    </lineage>
</organism>
<gene>
    <name evidence="1" type="ORF">NPIL_399031</name>
</gene>
<dbReference type="EMBL" id="BMAW01039738">
    <property type="protein sequence ID" value="GFU56982.1"/>
    <property type="molecule type" value="Genomic_DNA"/>
</dbReference>
<sequence length="108" mass="12484">MHFRTVEAQSCLFACQSRGGTKCFLFEQRAYSLIKTCFQRLTTKGKKKRSEQSIKFPSVHPRPSYYGLSSLPGRSKRKQLLLVNDTIEEGHRNRAYLLVIAFLVTRAR</sequence>
<comment type="caution">
    <text evidence="1">The sequence shown here is derived from an EMBL/GenBank/DDBJ whole genome shotgun (WGS) entry which is preliminary data.</text>
</comment>
<name>A0A8X6R2P4_NEPPI</name>